<feature type="domain" description="NAD-dependent epimerase/dehydratase" evidence="5">
    <location>
        <begin position="104"/>
        <end position="339"/>
    </location>
</feature>
<evidence type="ECO:0000259" key="5">
    <source>
        <dbReference type="Pfam" id="PF01370"/>
    </source>
</evidence>
<evidence type="ECO:0000256" key="1">
    <source>
        <dbReference type="ARBA" id="ARBA00007637"/>
    </source>
</evidence>
<accession>A0AAX6G0D8</accession>
<gene>
    <name evidence="6" type="ORF">M6B38_131050</name>
</gene>
<dbReference type="EMBL" id="JANAVB010024800">
    <property type="protein sequence ID" value="KAJ6821913.1"/>
    <property type="molecule type" value="Genomic_DNA"/>
</dbReference>
<evidence type="ECO:0000256" key="2">
    <source>
        <dbReference type="ARBA" id="ARBA00023027"/>
    </source>
</evidence>
<dbReference type="Gene3D" id="3.40.50.720">
    <property type="entry name" value="NAD(P)-binding Rossmann-like Domain"/>
    <property type="match status" value="1"/>
</dbReference>
<keyword evidence="2" id="KW-0520">NAD</keyword>
<organism evidence="6 7">
    <name type="scientific">Iris pallida</name>
    <name type="common">Sweet iris</name>
    <dbReference type="NCBI Taxonomy" id="29817"/>
    <lineage>
        <taxon>Eukaryota</taxon>
        <taxon>Viridiplantae</taxon>
        <taxon>Streptophyta</taxon>
        <taxon>Embryophyta</taxon>
        <taxon>Tracheophyta</taxon>
        <taxon>Spermatophyta</taxon>
        <taxon>Magnoliopsida</taxon>
        <taxon>Liliopsida</taxon>
        <taxon>Asparagales</taxon>
        <taxon>Iridaceae</taxon>
        <taxon>Iridoideae</taxon>
        <taxon>Irideae</taxon>
        <taxon>Iris</taxon>
    </lineage>
</organism>
<name>A0AAX6G0D8_IRIPA</name>
<dbReference type="Proteomes" id="UP001140949">
    <property type="component" value="Unassembled WGS sequence"/>
</dbReference>
<dbReference type="GO" id="GO:0016853">
    <property type="term" value="F:isomerase activity"/>
    <property type="evidence" value="ECO:0007669"/>
    <property type="project" value="UniProtKB-KW"/>
</dbReference>
<comment type="similarity">
    <text evidence="1">Belongs to the NAD(P)-dependent epimerase/dehydratase family.</text>
</comment>
<dbReference type="InterPro" id="IPR036291">
    <property type="entry name" value="NAD(P)-bd_dom_sf"/>
</dbReference>
<sequence length="438" mass="48122">MKSVSLTFDGVMKPKTEDSKPPYHPSLNYLRFLRRHRCPSSSLLLLAALLASFSILLFFFSSSSSSFLAHRLPSSSSSTPPFGGRDWERQVRSSARPRARNLTVLVTGAAGFVGAHACLALRRRGDGVLGLDSFAPSYYDPSLKRSRQALLLRHGVFVVDGDLNNPQLLAKVFDVAPAFTHVLHLAAQPGVRHALRRDPSPYVSSNVAALVSLLERIKNADPMPALVWASSSSVYGLNSPVGPSSESDRTDRPASLYAATKKAGEEITHAYNHIYGVSVTALRLFSVYGPWGRPDMAYYSFTRDILRGRPVKVYEGSVRDFTYVNDIVRGCLAALDTAKGSTGSGGRKRGNAEMRTYNLGSATPVPVAELVDVLERVLGVKAVRKVVPMPRNGDVLFTHANITLARRDLGYEPATDLKTGLKRFVRWYRSYYTIKKNS</sequence>
<comment type="caution">
    <text evidence="6">The sequence shown here is derived from an EMBL/GenBank/DDBJ whole genome shotgun (WGS) entry which is preliminary data.</text>
</comment>
<evidence type="ECO:0000313" key="6">
    <source>
        <dbReference type="EMBL" id="KAJ6821913.1"/>
    </source>
</evidence>
<evidence type="ECO:0000313" key="7">
    <source>
        <dbReference type="Proteomes" id="UP001140949"/>
    </source>
</evidence>
<dbReference type="SUPFAM" id="SSF51735">
    <property type="entry name" value="NAD(P)-binding Rossmann-fold domains"/>
    <property type="match status" value="1"/>
</dbReference>
<dbReference type="InterPro" id="IPR001509">
    <property type="entry name" value="Epimerase_deHydtase"/>
</dbReference>
<dbReference type="PRINTS" id="PR01713">
    <property type="entry name" value="NUCEPIMERASE"/>
</dbReference>
<dbReference type="PANTHER" id="PTHR43574">
    <property type="entry name" value="EPIMERASE-RELATED"/>
    <property type="match status" value="1"/>
</dbReference>
<reference evidence="6" key="2">
    <citation type="submission" date="2023-04" db="EMBL/GenBank/DDBJ databases">
        <authorList>
            <person name="Bruccoleri R.E."/>
            <person name="Oakeley E.J."/>
            <person name="Faust A.-M."/>
            <person name="Dessus-Babus S."/>
            <person name="Altorfer M."/>
            <person name="Burckhardt D."/>
            <person name="Oertli M."/>
            <person name="Naumann U."/>
            <person name="Petersen F."/>
            <person name="Wong J."/>
        </authorList>
    </citation>
    <scope>NUCLEOTIDE SEQUENCE</scope>
    <source>
        <strain evidence="6">GSM-AAB239-AS_SAM_17_03QT</strain>
        <tissue evidence="6">Leaf</tissue>
    </source>
</reference>
<feature type="region of interest" description="Disordered" evidence="4">
    <location>
        <begin position="1"/>
        <end position="20"/>
    </location>
</feature>
<dbReference type="Pfam" id="PF01370">
    <property type="entry name" value="Epimerase"/>
    <property type="match status" value="1"/>
</dbReference>
<evidence type="ECO:0000256" key="4">
    <source>
        <dbReference type="SAM" id="MobiDB-lite"/>
    </source>
</evidence>
<protein>
    <submittedName>
        <fullName evidence="6">UDP-glucuronate 4-epimerase 3</fullName>
    </submittedName>
</protein>
<evidence type="ECO:0000256" key="3">
    <source>
        <dbReference type="ARBA" id="ARBA00023235"/>
    </source>
</evidence>
<keyword evidence="3" id="KW-0413">Isomerase</keyword>
<keyword evidence="7" id="KW-1185">Reference proteome</keyword>
<dbReference type="AlphaFoldDB" id="A0AAX6G0D8"/>
<reference evidence="6" key="1">
    <citation type="journal article" date="2023" name="GigaByte">
        <title>Genome assembly of the bearded iris, Iris pallida Lam.</title>
        <authorList>
            <person name="Bruccoleri R.E."/>
            <person name="Oakeley E.J."/>
            <person name="Faust A.M.E."/>
            <person name="Altorfer M."/>
            <person name="Dessus-Babus S."/>
            <person name="Burckhardt D."/>
            <person name="Oertli M."/>
            <person name="Naumann U."/>
            <person name="Petersen F."/>
            <person name="Wong J."/>
        </authorList>
    </citation>
    <scope>NUCLEOTIDE SEQUENCE</scope>
    <source>
        <strain evidence="6">GSM-AAB239-AS_SAM_17_03QT</strain>
    </source>
</reference>
<proteinExistence type="inferred from homology"/>